<organism evidence="2 3">
    <name type="scientific">Ceutorhynchus assimilis</name>
    <name type="common">cabbage seed weevil</name>
    <dbReference type="NCBI Taxonomy" id="467358"/>
    <lineage>
        <taxon>Eukaryota</taxon>
        <taxon>Metazoa</taxon>
        <taxon>Ecdysozoa</taxon>
        <taxon>Arthropoda</taxon>
        <taxon>Hexapoda</taxon>
        <taxon>Insecta</taxon>
        <taxon>Pterygota</taxon>
        <taxon>Neoptera</taxon>
        <taxon>Endopterygota</taxon>
        <taxon>Coleoptera</taxon>
        <taxon>Polyphaga</taxon>
        <taxon>Cucujiformia</taxon>
        <taxon>Curculionidae</taxon>
        <taxon>Ceutorhynchinae</taxon>
        <taxon>Ceutorhynchus</taxon>
    </lineage>
</organism>
<evidence type="ECO:0000313" key="2">
    <source>
        <dbReference type="EMBL" id="CAG9759710.1"/>
    </source>
</evidence>
<sequence length="210" mass="24505">MKSKHEIPSKTDYMKAYTYNLILTERTNCELEHERNIGKIDAAFYRNFSWQIMGKQRERQLSQTETKDDAKSIKQNLLSQANGRPRRQSFHGTHQDQDQGKVKAVVESRTDFNGNVPKRYTSTCYFKTNNIPAWYSESVLIKIGSTKRVYDEKVWFKHKIQPYYWEENMTTEVNFAPTIQQTSQIRIPVVAPDDDHYISLEPQQTAAGAS</sequence>
<proteinExistence type="predicted"/>
<name>A0A9N9MBM2_9CUCU</name>
<evidence type="ECO:0000256" key="1">
    <source>
        <dbReference type="SAM" id="MobiDB-lite"/>
    </source>
</evidence>
<reference evidence="2" key="1">
    <citation type="submission" date="2022-01" db="EMBL/GenBank/DDBJ databases">
        <authorList>
            <person name="King R."/>
        </authorList>
    </citation>
    <scope>NUCLEOTIDE SEQUENCE</scope>
</reference>
<dbReference type="Proteomes" id="UP001152799">
    <property type="component" value="Chromosome 1"/>
</dbReference>
<keyword evidence="3" id="KW-1185">Reference proteome</keyword>
<dbReference type="OrthoDB" id="6700442at2759"/>
<feature type="region of interest" description="Disordered" evidence="1">
    <location>
        <begin position="79"/>
        <end position="101"/>
    </location>
</feature>
<dbReference type="EMBL" id="OU892277">
    <property type="protein sequence ID" value="CAG9759710.1"/>
    <property type="molecule type" value="Genomic_DNA"/>
</dbReference>
<evidence type="ECO:0000313" key="3">
    <source>
        <dbReference type="Proteomes" id="UP001152799"/>
    </source>
</evidence>
<protein>
    <submittedName>
        <fullName evidence="2">Uncharacterized protein</fullName>
    </submittedName>
</protein>
<dbReference type="AlphaFoldDB" id="A0A9N9MBM2"/>
<gene>
    <name evidence="2" type="ORF">CEUTPL_LOCUS452</name>
</gene>
<accession>A0A9N9MBM2</accession>